<keyword evidence="5" id="KW-1185">Reference proteome</keyword>
<dbReference type="Gene3D" id="3.60.21.10">
    <property type="match status" value="1"/>
</dbReference>
<comment type="similarity">
    <text evidence="1">Belongs to the CapA family.</text>
</comment>
<comment type="caution">
    <text evidence="4">The sequence shown here is derived from an EMBL/GenBank/DDBJ whole genome shotgun (WGS) entry which is preliminary data.</text>
</comment>
<feature type="compositionally biased region" description="Polar residues" evidence="2">
    <location>
        <begin position="37"/>
        <end position="54"/>
    </location>
</feature>
<reference evidence="4 5" key="1">
    <citation type="submission" date="2023-03" db="EMBL/GenBank/DDBJ databases">
        <title>YIM 133296 draft genome.</title>
        <authorList>
            <person name="Xiong L."/>
        </authorList>
    </citation>
    <scope>NUCLEOTIDE SEQUENCE [LARGE SCALE GENOMIC DNA]</scope>
    <source>
        <strain evidence="4 5">YIM 133296</strain>
    </source>
</reference>
<evidence type="ECO:0000259" key="3">
    <source>
        <dbReference type="SMART" id="SM00854"/>
    </source>
</evidence>
<feature type="domain" description="Capsule synthesis protein CapA" evidence="3">
    <location>
        <begin position="55"/>
        <end position="314"/>
    </location>
</feature>
<dbReference type="InterPro" id="IPR052169">
    <property type="entry name" value="CW_Biosynth-Accessory"/>
</dbReference>
<evidence type="ECO:0000313" key="4">
    <source>
        <dbReference type="EMBL" id="MDF8263276.1"/>
    </source>
</evidence>
<dbReference type="InterPro" id="IPR029052">
    <property type="entry name" value="Metallo-depent_PP-like"/>
</dbReference>
<dbReference type="CDD" id="cd07381">
    <property type="entry name" value="MPP_CapA"/>
    <property type="match status" value="1"/>
</dbReference>
<organism evidence="4 5">
    <name type="scientific">Luteipulveratus flavus</name>
    <dbReference type="NCBI Taxonomy" id="3031728"/>
    <lineage>
        <taxon>Bacteria</taxon>
        <taxon>Bacillati</taxon>
        <taxon>Actinomycetota</taxon>
        <taxon>Actinomycetes</taxon>
        <taxon>Micrococcales</taxon>
        <taxon>Dermacoccaceae</taxon>
        <taxon>Luteipulveratus</taxon>
    </lineage>
</organism>
<gene>
    <name evidence="4" type="ORF">P4R38_03310</name>
</gene>
<dbReference type="Proteomes" id="UP001528912">
    <property type="component" value="Unassembled WGS sequence"/>
</dbReference>
<evidence type="ECO:0000256" key="1">
    <source>
        <dbReference type="ARBA" id="ARBA00005662"/>
    </source>
</evidence>
<evidence type="ECO:0000256" key="2">
    <source>
        <dbReference type="SAM" id="MobiDB-lite"/>
    </source>
</evidence>
<sequence length="396" mass="41230">MRVGGPVLAAVVTAALVACSTGDDGGAKPDPRPKAPSGSSQASGSTDAKSPTTVTVTGSGDILIHVPVAKNARANAKASGRGEYDFGPMFADVRPVLSAADVSICHQETPISSTNENLSRPGSLVYNVPKEIARDLKGAGFDGCETASNHTWDQGARGITSTRDQLTAAGLKVAGPTTSASDPGMPAVYEAKGVRIANLSYTYTILNQSSPNTDLPPGAPNLKRYLWPARGAAGIIADAKKAKDDGADLVVVSIHWGTEYVPQPTKDQRSLATSLLESPYVDGIFGAHAHLVQPCTTVNGKTAFFGLGNFLSNQGKGQAGTLSDTNADGVIAELTFTRSEDGRWTQRASYQPTMVDIPGKHVIRLSSESTNPTSYKRTTTTMNRLGTCKATPVDGG</sequence>
<evidence type="ECO:0000313" key="5">
    <source>
        <dbReference type="Proteomes" id="UP001528912"/>
    </source>
</evidence>
<accession>A0ABT6C7L3</accession>
<dbReference type="PROSITE" id="PS51257">
    <property type="entry name" value="PROKAR_LIPOPROTEIN"/>
    <property type="match status" value="1"/>
</dbReference>
<feature type="region of interest" description="Disordered" evidence="2">
    <location>
        <begin position="22"/>
        <end position="54"/>
    </location>
</feature>
<dbReference type="InterPro" id="IPR019079">
    <property type="entry name" value="Capsule_synth_CapA"/>
</dbReference>
<dbReference type="SUPFAM" id="SSF56300">
    <property type="entry name" value="Metallo-dependent phosphatases"/>
    <property type="match status" value="1"/>
</dbReference>
<dbReference type="PANTHER" id="PTHR33393">
    <property type="entry name" value="POLYGLUTAMINE SYNTHESIS ACCESSORY PROTEIN RV0574C-RELATED"/>
    <property type="match status" value="1"/>
</dbReference>
<dbReference type="Pfam" id="PF09587">
    <property type="entry name" value="PGA_cap"/>
    <property type="match status" value="1"/>
</dbReference>
<dbReference type="RefSeq" id="WP_277191039.1">
    <property type="nucleotide sequence ID" value="NZ_JAROAV010000010.1"/>
</dbReference>
<proteinExistence type="inferred from homology"/>
<protein>
    <submittedName>
        <fullName evidence="4">CapA family protein</fullName>
    </submittedName>
</protein>
<name>A0ABT6C7L3_9MICO</name>
<dbReference type="EMBL" id="JAROAV010000010">
    <property type="protein sequence ID" value="MDF8263276.1"/>
    <property type="molecule type" value="Genomic_DNA"/>
</dbReference>
<dbReference type="PANTHER" id="PTHR33393:SF13">
    <property type="entry name" value="PGA BIOSYNTHESIS PROTEIN CAPA"/>
    <property type="match status" value="1"/>
</dbReference>
<dbReference type="SMART" id="SM00854">
    <property type="entry name" value="PGA_cap"/>
    <property type="match status" value="1"/>
</dbReference>